<accession>A0A9W8CPD1</accession>
<dbReference type="SUPFAM" id="SSF54637">
    <property type="entry name" value="Thioesterase/thiol ester dehydrase-isomerase"/>
    <property type="match status" value="1"/>
</dbReference>
<dbReference type="AlphaFoldDB" id="A0A9W8CPD1"/>
<organism evidence="2 3">
    <name type="scientific">Coemansia erecta</name>
    <dbReference type="NCBI Taxonomy" id="147472"/>
    <lineage>
        <taxon>Eukaryota</taxon>
        <taxon>Fungi</taxon>
        <taxon>Fungi incertae sedis</taxon>
        <taxon>Zoopagomycota</taxon>
        <taxon>Kickxellomycotina</taxon>
        <taxon>Kickxellomycetes</taxon>
        <taxon>Kickxellales</taxon>
        <taxon>Kickxellaceae</taxon>
        <taxon>Coemansia</taxon>
    </lineage>
</organism>
<keyword evidence="1" id="KW-0378">Hydrolase</keyword>
<protein>
    <submittedName>
        <fullName evidence="2">Uncharacterized protein</fullName>
    </submittedName>
</protein>
<dbReference type="InterPro" id="IPR029069">
    <property type="entry name" value="HotDog_dom_sf"/>
</dbReference>
<dbReference type="Gene3D" id="3.10.129.10">
    <property type="entry name" value="Hotdog Thioesterase"/>
    <property type="match status" value="1"/>
</dbReference>
<dbReference type="EMBL" id="JANBOJ010000190">
    <property type="protein sequence ID" value="KAJ1721180.1"/>
    <property type="molecule type" value="Genomic_DNA"/>
</dbReference>
<reference evidence="2" key="1">
    <citation type="submission" date="2022-07" db="EMBL/GenBank/DDBJ databases">
        <title>Phylogenomic reconstructions and comparative analyses of Kickxellomycotina fungi.</title>
        <authorList>
            <person name="Reynolds N.K."/>
            <person name="Stajich J.E."/>
            <person name="Barry K."/>
            <person name="Grigoriev I.V."/>
            <person name="Crous P."/>
            <person name="Smith M.E."/>
        </authorList>
    </citation>
    <scope>NUCLEOTIDE SEQUENCE</scope>
    <source>
        <strain evidence="2">NBRC 32514</strain>
    </source>
</reference>
<evidence type="ECO:0000256" key="1">
    <source>
        <dbReference type="ARBA" id="ARBA00022801"/>
    </source>
</evidence>
<gene>
    <name evidence="2" type="ORF">LPJ53_004257</name>
</gene>
<dbReference type="OrthoDB" id="46529at2759"/>
<name>A0A9W8CPD1_9FUNG</name>
<comment type="caution">
    <text evidence="2">The sequence shown here is derived from an EMBL/GenBank/DDBJ whole genome shotgun (WGS) entry which is preliminary data.</text>
</comment>
<feature type="non-terminal residue" evidence="2">
    <location>
        <position position="1"/>
    </location>
</feature>
<proteinExistence type="predicted"/>
<sequence>TKTGFGADDDISIDSSDMDTGTLTLHLTVRDHHLNSAGTLDEGMVATLADNYTTYLLIAHSLARDPAKMPISVSVSLCVQALAPVTPGTTIQIVCRAGNTALQKPHASAVFADLRDPDVVYATASHTKHLKDVMGFEGSGNGRTANAAVASRL</sequence>
<dbReference type="InterPro" id="IPR039298">
    <property type="entry name" value="ACOT13"/>
</dbReference>
<dbReference type="PANTHER" id="PTHR21660">
    <property type="entry name" value="THIOESTERASE SUPERFAMILY MEMBER-RELATED"/>
    <property type="match status" value="1"/>
</dbReference>
<dbReference type="GO" id="GO:0047617">
    <property type="term" value="F:fatty acyl-CoA hydrolase activity"/>
    <property type="evidence" value="ECO:0007669"/>
    <property type="project" value="InterPro"/>
</dbReference>
<evidence type="ECO:0000313" key="2">
    <source>
        <dbReference type="EMBL" id="KAJ1721180.1"/>
    </source>
</evidence>
<keyword evidence="3" id="KW-1185">Reference proteome</keyword>
<evidence type="ECO:0000313" key="3">
    <source>
        <dbReference type="Proteomes" id="UP001149813"/>
    </source>
</evidence>
<dbReference type="PANTHER" id="PTHR21660:SF1">
    <property type="entry name" value="ACYL-COENZYME A THIOESTERASE 13"/>
    <property type="match status" value="1"/>
</dbReference>
<dbReference type="Proteomes" id="UP001149813">
    <property type="component" value="Unassembled WGS sequence"/>
</dbReference>